<comment type="caution">
    <text evidence="12">The sequence shown here is derived from an EMBL/GenBank/DDBJ whole genome shotgun (WGS) entry which is preliminary data.</text>
</comment>
<dbReference type="CDD" id="cd01167">
    <property type="entry name" value="bac_FRK"/>
    <property type="match status" value="1"/>
</dbReference>
<evidence type="ECO:0000256" key="4">
    <source>
        <dbReference type="ARBA" id="ARBA00022741"/>
    </source>
</evidence>
<organism evidence="12 13">
    <name type="scientific">Protea cynaroides</name>
    <dbReference type="NCBI Taxonomy" id="273540"/>
    <lineage>
        <taxon>Eukaryota</taxon>
        <taxon>Viridiplantae</taxon>
        <taxon>Streptophyta</taxon>
        <taxon>Embryophyta</taxon>
        <taxon>Tracheophyta</taxon>
        <taxon>Spermatophyta</taxon>
        <taxon>Magnoliopsida</taxon>
        <taxon>Proteales</taxon>
        <taxon>Proteaceae</taxon>
        <taxon>Protea</taxon>
    </lineage>
</organism>
<sequence>MALNSALLCFCTFGSNPRLSSNRFSGPTIIRKEAIRAATLSTSLRYRLCRLQGKAFPNDNSSPDTNESSLVVCFGEMLIDFVPTVSGLSLAEAPAFKKAAGGAPANVAVGISRLGGSSAFIGKVGQDEFGYMLADILKENNVNNDGLRFDPGARTALAFVTLTSGGEREFMFYRNPSADMLLKESELDFDLIRKAKILHYGSISLITEPCKSAHIAAAKAAKGAGVLLSYDPNLRLPLWPSEESAREGILSIWELADIIKVSEDEISFLTKGEDPYDDAVVRKFFHPNLKLLIVTEGPEGCRYYTKDFSGRVHGMKVDAVDTTGAGDAFVAGILSQLAADLSLLQEEGRLREALKFANACGALTVMERGAIPALPSRESVLKALLELIA</sequence>
<dbReference type="Gene3D" id="3.40.1190.20">
    <property type="match status" value="1"/>
</dbReference>
<gene>
    <name evidence="12" type="ORF">NE237_021166</name>
</gene>
<evidence type="ECO:0000256" key="3">
    <source>
        <dbReference type="ARBA" id="ARBA00022679"/>
    </source>
</evidence>
<dbReference type="Proteomes" id="UP001141806">
    <property type="component" value="Unassembled WGS sequence"/>
</dbReference>
<name>A0A9Q0H9R8_9MAGN</name>
<accession>A0A9Q0H9R8</accession>
<dbReference type="InterPro" id="IPR029056">
    <property type="entry name" value="Ribokinase-like"/>
</dbReference>
<evidence type="ECO:0000313" key="12">
    <source>
        <dbReference type="EMBL" id="KAJ4961256.1"/>
    </source>
</evidence>
<feature type="domain" description="Carbohydrate kinase PfkB" evidence="11">
    <location>
        <begin position="70"/>
        <end position="376"/>
    </location>
</feature>
<comment type="similarity">
    <text evidence="2 10">Belongs to the carbohydrate kinase PfkB family.</text>
</comment>
<dbReference type="PRINTS" id="PR00990">
    <property type="entry name" value="RIBOKINASE"/>
</dbReference>
<evidence type="ECO:0000256" key="8">
    <source>
        <dbReference type="ARBA" id="ARBA00038887"/>
    </source>
</evidence>
<dbReference type="InterPro" id="IPR011611">
    <property type="entry name" value="PfkB_dom"/>
</dbReference>
<dbReference type="FunFam" id="3.40.1190.20:FF:000005">
    <property type="entry name" value="Probable fructokinase-2"/>
    <property type="match status" value="1"/>
</dbReference>
<dbReference type="PROSITE" id="PS00583">
    <property type="entry name" value="PFKB_KINASES_1"/>
    <property type="match status" value="1"/>
</dbReference>
<evidence type="ECO:0000256" key="9">
    <source>
        <dbReference type="ARBA" id="ARBA00048451"/>
    </source>
</evidence>
<dbReference type="EMBL" id="JAMYWD010000009">
    <property type="protein sequence ID" value="KAJ4961256.1"/>
    <property type="molecule type" value="Genomic_DNA"/>
</dbReference>
<keyword evidence="7" id="KW-0119">Carbohydrate metabolism</keyword>
<evidence type="ECO:0000256" key="6">
    <source>
        <dbReference type="ARBA" id="ARBA00022840"/>
    </source>
</evidence>
<dbReference type="GO" id="GO:0009570">
    <property type="term" value="C:chloroplast stroma"/>
    <property type="evidence" value="ECO:0007669"/>
    <property type="project" value="TreeGrafter"/>
</dbReference>
<keyword evidence="3 10" id="KW-0808">Transferase</keyword>
<dbReference type="SUPFAM" id="SSF53613">
    <property type="entry name" value="Ribokinase-like"/>
    <property type="match status" value="1"/>
</dbReference>
<evidence type="ECO:0000259" key="11">
    <source>
        <dbReference type="Pfam" id="PF00294"/>
    </source>
</evidence>
<keyword evidence="4" id="KW-0547">Nucleotide-binding</keyword>
<evidence type="ECO:0000256" key="7">
    <source>
        <dbReference type="ARBA" id="ARBA00023277"/>
    </source>
</evidence>
<dbReference type="GO" id="GO:0005829">
    <property type="term" value="C:cytosol"/>
    <property type="evidence" value="ECO:0007669"/>
    <property type="project" value="TreeGrafter"/>
</dbReference>
<dbReference type="EC" id="2.7.1.4" evidence="8"/>
<comment type="pathway">
    <text evidence="1">Glycan biosynthesis; starch biosynthesis.</text>
</comment>
<dbReference type="AlphaFoldDB" id="A0A9Q0H9R8"/>
<keyword evidence="5 10" id="KW-0418">Kinase</keyword>
<dbReference type="GO" id="GO:0006000">
    <property type="term" value="P:fructose metabolic process"/>
    <property type="evidence" value="ECO:0007669"/>
    <property type="project" value="TreeGrafter"/>
</dbReference>
<dbReference type="PANTHER" id="PTHR43085">
    <property type="entry name" value="HEXOKINASE FAMILY MEMBER"/>
    <property type="match status" value="1"/>
</dbReference>
<evidence type="ECO:0000256" key="1">
    <source>
        <dbReference type="ARBA" id="ARBA00004727"/>
    </source>
</evidence>
<evidence type="ECO:0000313" key="13">
    <source>
        <dbReference type="Proteomes" id="UP001141806"/>
    </source>
</evidence>
<dbReference type="InterPro" id="IPR002139">
    <property type="entry name" value="Ribo/fructo_kinase"/>
</dbReference>
<dbReference type="OrthoDB" id="415590at2759"/>
<dbReference type="PROSITE" id="PS00584">
    <property type="entry name" value="PFKB_KINASES_2"/>
    <property type="match status" value="1"/>
</dbReference>
<protein>
    <recommendedName>
        <fullName evidence="8">fructokinase</fullName>
        <ecNumber evidence="8">2.7.1.4</ecNumber>
    </recommendedName>
</protein>
<keyword evidence="6" id="KW-0067">ATP-binding</keyword>
<dbReference type="GO" id="GO:0005524">
    <property type="term" value="F:ATP binding"/>
    <property type="evidence" value="ECO:0007669"/>
    <property type="project" value="UniProtKB-KW"/>
</dbReference>
<dbReference type="InterPro" id="IPR002173">
    <property type="entry name" value="Carboh/pur_kinase_PfkB_CS"/>
</dbReference>
<reference evidence="12" key="1">
    <citation type="journal article" date="2023" name="Plant J.">
        <title>The genome of the king protea, Protea cynaroides.</title>
        <authorList>
            <person name="Chang J."/>
            <person name="Duong T.A."/>
            <person name="Schoeman C."/>
            <person name="Ma X."/>
            <person name="Roodt D."/>
            <person name="Barker N."/>
            <person name="Li Z."/>
            <person name="Van de Peer Y."/>
            <person name="Mizrachi E."/>
        </authorList>
    </citation>
    <scope>NUCLEOTIDE SEQUENCE</scope>
    <source>
        <tissue evidence="12">Young leaves</tissue>
    </source>
</reference>
<comment type="catalytic activity">
    <reaction evidence="9">
        <text>D-fructose + ATP = D-fructose 6-phosphate + ADP + H(+)</text>
        <dbReference type="Rhea" id="RHEA:16125"/>
        <dbReference type="ChEBI" id="CHEBI:15378"/>
        <dbReference type="ChEBI" id="CHEBI:30616"/>
        <dbReference type="ChEBI" id="CHEBI:37721"/>
        <dbReference type="ChEBI" id="CHEBI:61527"/>
        <dbReference type="ChEBI" id="CHEBI:456216"/>
        <dbReference type="EC" id="2.7.1.4"/>
    </reaction>
</comment>
<evidence type="ECO:0000256" key="10">
    <source>
        <dbReference type="RuleBase" id="RU003704"/>
    </source>
</evidence>
<dbReference type="GO" id="GO:0008865">
    <property type="term" value="F:fructokinase activity"/>
    <property type="evidence" value="ECO:0007669"/>
    <property type="project" value="UniProtKB-EC"/>
</dbReference>
<evidence type="ECO:0000256" key="2">
    <source>
        <dbReference type="ARBA" id="ARBA00010688"/>
    </source>
</evidence>
<dbReference type="PANTHER" id="PTHR43085:SF1">
    <property type="entry name" value="PSEUDOURIDINE KINASE-RELATED"/>
    <property type="match status" value="1"/>
</dbReference>
<dbReference type="Pfam" id="PF00294">
    <property type="entry name" value="PfkB"/>
    <property type="match status" value="1"/>
</dbReference>
<keyword evidence="13" id="KW-1185">Reference proteome</keyword>
<proteinExistence type="inferred from homology"/>
<evidence type="ECO:0000256" key="5">
    <source>
        <dbReference type="ARBA" id="ARBA00022777"/>
    </source>
</evidence>
<dbReference type="InterPro" id="IPR050306">
    <property type="entry name" value="PfkB_Carbo_kinase"/>
</dbReference>